<dbReference type="EMBL" id="CM047941">
    <property type="protein sequence ID" value="KAI9902835.1"/>
    <property type="molecule type" value="Genomic_DNA"/>
</dbReference>
<name>A0ACC0VAH7_9HYPO</name>
<comment type="caution">
    <text evidence="1">The sequence shown here is derived from an EMBL/GenBank/DDBJ whole genome shotgun (WGS) entry which is preliminary data.</text>
</comment>
<proteinExistence type="predicted"/>
<accession>A0ACC0VAH7</accession>
<sequence length="300" mass="33153">MAAPPFQDDKTPICVPFILERLEAYRASTSSSSVADPGRPFIIGLNGVQGAGKTTLVSALSAALEDRGVPTLVCSIDDFYLTHEDQQALAQSHPDNALVQHRGEPGTHDMKLATSFFNNLLAGKPSPVPQYDKSAFGGQGDRAPASTWRPVAAPPRAVILEGWSVGFRPLPPAAVEDKWASPTSRTLRKHELGHLLFVNDRLADYDALTELFDAFIHIDAEDLTYVYEWRQQQEEHLRRDKGDASAGMTPEQVTRFVDGYFPAYELYTDHLRAGIFPDRPGSQLRLTVGKDRKVKEAVRI</sequence>
<dbReference type="Proteomes" id="UP001163324">
    <property type="component" value="Chromosome 2"/>
</dbReference>
<keyword evidence="2" id="KW-1185">Reference proteome</keyword>
<evidence type="ECO:0000313" key="1">
    <source>
        <dbReference type="EMBL" id="KAI9902835.1"/>
    </source>
</evidence>
<evidence type="ECO:0000313" key="2">
    <source>
        <dbReference type="Proteomes" id="UP001163324"/>
    </source>
</evidence>
<organism evidence="1 2">
    <name type="scientific">Trichothecium roseum</name>
    <dbReference type="NCBI Taxonomy" id="47278"/>
    <lineage>
        <taxon>Eukaryota</taxon>
        <taxon>Fungi</taxon>
        <taxon>Dikarya</taxon>
        <taxon>Ascomycota</taxon>
        <taxon>Pezizomycotina</taxon>
        <taxon>Sordariomycetes</taxon>
        <taxon>Hypocreomycetidae</taxon>
        <taxon>Hypocreales</taxon>
        <taxon>Hypocreales incertae sedis</taxon>
        <taxon>Trichothecium</taxon>
    </lineage>
</organism>
<reference evidence="1" key="1">
    <citation type="submission" date="2022-10" db="EMBL/GenBank/DDBJ databases">
        <title>Complete Genome of Trichothecium roseum strain YXFP-22015, a Plant Pathogen Isolated from Citrus.</title>
        <authorList>
            <person name="Wang Y."/>
            <person name="Zhu L."/>
        </authorList>
    </citation>
    <scope>NUCLEOTIDE SEQUENCE</scope>
    <source>
        <strain evidence="1">YXFP-22015</strain>
    </source>
</reference>
<protein>
    <submittedName>
        <fullName evidence="1">Uncharacterized protein</fullName>
    </submittedName>
</protein>
<gene>
    <name evidence="1" type="ORF">N3K66_002187</name>
</gene>